<keyword evidence="2" id="KW-1133">Transmembrane helix</keyword>
<keyword evidence="2" id="KW-0812">Transmembrane</keyword>
<feature type="transmembrane region" description="Helical" evidence="2">
    <location>
        <begin position="48"/>
        <end position="66"/>
    </location>
</feature>
<feature type="transmembrane region" description="Helical" evidence="2">
    <location>
        <begin position="138"/>
        <end position="161"/>
    </location>
</feature>
<dbReference type="OrthoDB" id="413313at2759"/>
<dbReference type="RefSeq" id="XP_040741604.1">
    <property type="nucleotide sequence ID" value="XM_040888097.1"/>
</dbReference>
<comment type="caution">
    <text evidence="3">The sequence shown here is derived from an EMBL/GenBank/DDBJ whole genome shotgun (WGS) entry which is preliminary data.</text>
</comment>
<dbReference type="Gene3D" id="3.40.720.10">
    <property type="entry name" value="Alkaline Phosphatase, subunit A"/>
    <property type="match status" value="1"/>
</dbReference>
<organism evidence="3 4">
    <name type="scientific">Linderina pennispora</name>
    <dbReference type="NCBI Taxonomy" id="61395"/>
    <lineage>
        <taxon>Eukaryota</taxon>
        <taxon>Fungi</taxon>
        <taxon>Fungi incertae sedis</taxon>
        <taxon>Zoopagomycota</taxon>
        <taxon>Kickxellomycotina</taxon>
        <taxon>Kickxellomycetes</taxon>
        <taxon>Kickxellales</taxon>
        <taxon>Kickxellaceae</taxon>
        <taxon>Linderina</taxon>
    </lineage>
</organism>
<feature type="compositionally biased region" description="Basic and acidic residues" evidence="1">
    <location>
        <begin position="341"/>
        <end position="350"/>
    </location>
</feature>
<accession>A0A1Y1W2P2</accession>
<sequence>MKFTQHDVHQRLPLYRADSYDWDKPKYTHVISTDQSRWRLSVRSVPKPVGLALLLFIGTVSYLMSLQGDNLLYINEHLGIMGAELVVSVACMTTITVMLYASRMRRSMRRVTFLAMLGTMVVLYCYDHGERFEKHGFYNLLVFLAIYVPLNIAIAVFYILWCKIENFLVYFAVASIIAGISAGISLVHYRRVFDQGVLGRFQYIPGECQWVGTNIPYIDLLPAGAQNFWAGSSKCAKEKLQIRAHIDETGTLHVDCGHEDKIYVDVLPDTRLWPMKDKDLWNGYNRNVLNATRRMPYTSAPFMVPHGIQSVVVRCGSSSSVVTRVSPPARSLPQYVPPADSDTRRDRSTNDDDWFDVSQIAHTRRQRPNVIFLMLDAVSRRMFFRRLPRTARVLRTLDRPGTSRLFELYRYHSVGFSTDNNTKAMYTGEIYPSKEKQLPIWAYYRDRGYVTARVETGCDDWPQEYLADKFDPQTFAFSDRSLDYELTSPFCLPEVYPETGNAFGNFKGTHSITARCLYGRYLHEYALDYIRKLKRDIRASRRDGKPYMITAAFMEGHEGTSEVLATMDHALSEFIEGMRNSGELEDTVFILGADHGLHMGLNFAFTQNGRIEHQNPLFAMSMPEYLYQFANAYQEHTGGGLSPFKANEQRLMTPFETHHTFRALADWPKFNIDDWKRSLFSAQKAGRTCEEAGIGASYCMCKVPESRN</sequence>
<dbReference type="SUPFAM" id="SSF53649">
    <property type="entry name" value="Alkaline phosphatase-like"/>
    <property type="match status" value="1"/>
</dbReference>
<dbReference type="Pfam" id="PF02995">
    <property type="entry name" value="DUF229"/>
    <property type="match status" value="1"/>
</dbReference>
<feature type="transmembrane region" description="Helical" evidence="2">
    <location>
        <begin position="107"/>
        <end position="126"/>
    </location>
</feature>
<feature type="region of interest" description="Disordered" evidence="1">
    <location>
        <begin position="324"/>
        <end position="350"/>
    </location>
</feature>
<dbReference type="EMBL" id="MCFD01000011">
    <property type="protein sequence ID" value="ORX67758.1"/>
    <property type="molecule type" value="Genomic_DNA"/>
</dbReference>
<feature type="transmembrane region" description="Helical" evidence="2">
    <location>
        <begin position="78"/>
        <end position="101"/>
    </location>
</feature>
<reference evidence="3 4" key="1">
    <citation type="submission" date="2016-07" db="EMBL/GenBank/DDBJ databases">
        <title>Pervasive Adenine N6-methylation of Active Genes in Fungi.</title>
        <authorList>
            <consortium name="DOE Joint Genome Institute"/>
            <person name="Mondo S.J."/>
            <person name="Dannebaum R.O."/>
            <person name="Kuo R.C."/>
            <person name="Labutti K."/>
            <person name="Haridas S."/>
            <person name="Kuo A."/>
            <person name="Salamov A."/>
            <person name="Ahrendt S.R."/>
            <person name="Lipzen A."/>
            <person name="Sullivan W."/>
            <person name="Andreopoulos W.B."/>
            <person name="Clum A."/>
            <person name="Lindquist E."/>
            <person name="Daum C."/>
            <person name="Ramamoorthy G.K."/>
            <person name="Gryganskyi A."/>
            <person name="Culley D."/>
            <person name="Magnuson J.K."/>
            <person name="James T.Y."/>
            <person name="O'Malley M.A."/>
            <person name="Stajich J.E."/>
            <person name="Spatafora J.W."/>
            <person name="Visel A."/>
            <person name="Grigoriev I.V."/>
        </authorList>
    </citation>
    <scope>NUCLEOTIDE SEQUENCE [LARGE SCALE GENOMIC DNA]</scope>
    <source>
        <strain evidence="3 4">ATCC 12442</strain>
    </source>
</reference>
<feature type="transmembrane region" description="Helical" evidence="2">
    <location>
        <begin position="167"/>
        <end position="187"/>
    </location>
</feature>
<dbReference type="GeneID" id="63804745"/>
<dbReference type="GO" id="GO:0005615">
    <property type="term" value="C:extracellular space"/>
    <property type="evidence" value="ECO:0007669"/>
    <property type="project" value="TreeGrafter"/>
</dbReference>
<name>A0A1Y1W2P2_9FUNG</name>
<dbReference type="PANTHER" id="PTHR10974">
    <property type="entry name" value="FI08016P-RELATED"/>
    <property type="match status" value="1"/>
</dbReference>
<dbReference type="InterPro" id="IPR017850">
    <property type="entry name" value="Alkaline_phosphatase_core_sf"/>
</dbReference>
<keyword evidence="2" id="KW-0472">Membrane</keyword>
<evidence type="ECO:0000256" key="1">
    <source>
        <dbReference type="SAM" id="MobiDB-lite"/>
    </source>
</evidence>
<evidence type="ECO:0000313" key="3">
    <source>
        <dbReference type="EMBL" id="ORX67758.1"/>
    </source>
</evidence>
<gene>
    <name evidence="3" type="ORF">DL89DRAFT_268970</name>
</gene>
<dbReference type="Proteomes" id="UP000193922">
    <property type="component" value="Unassembled WGS sequence"/>
</dbReference>
<dbReference type="InterPro" id="IPR004245">
    <property type="entry name" value="DUF229"/>
</dbReference>
<proteinExistence type="predicted"/>
<dbReference type="AlphaFoldDB" id="A0A1Y1W2P2"/>
<dbReference type="STRING" id="61395.A0A1Y1W2P2"/>
<evidence type="ECO:0008006" key="5">
    <source>
        <dbReference type="Google" id="ProtNLM"/>
    </source>
</evidence>
<keyword evidence="4" id="KW-1185">Reference proteome</keyword>
<dbReference type="PANTHER" id="PTHR10974:SF1">
    <property type="entry name" value="FI08016P-RELATED"/>
    <property type="match status" value="1"/>
</dbReference>
<evidence type="ECO:0000313" key="4">
    <source>
        <dbReference type="Proteomes" id="UP000193922"/>
    </source>
</evidence>
<evidence type="ECO:0000256" key="2">
    <source>
        <dbReference type="SAM" id="Phobius"/>
    </source>
</evidence>
<protein>
    <recommendedName>
        <fullName evidence="5">DUF229-domain-containing protein</fullName>
    </recommendedName>
</protein>